<name>A0A1H3Q9Q8_9MICO</name>
<dbReference type="GO" id="GO:0003700">
    <property type="term" value="F:DNA-binding transcription factor activity"/>
    <property type="evidence" value="ECO:0007669"/>
    <property type="project" value="InterPro"/>
</dbReference>
<dbReference type="PANTHER" id="PTHR33164">
    <property type="entry name" value="TRANSCRIPTIONAL REGULATOR, MARR FAMILY"/>
    <property type="match status" value="1"/>
</dbReference>
<dbReference type="SMART" id="SM00347">
    <property type="entry name" value="HTH_MARR"/>
    <property type="match status" value="1"/>
</dbReference>
<dbReference type="RefSeq" id="WP_092554693.1">
    <property type="nucleotide sequence ID" value="NZ_FNPZ01000002.1"/>
</dbReference>
<dbReference type="Proteomes" id="UP000198891">
    <property type="component" value="Unassembled WGS sequence"/>
</dbReference>
<evidence type="ECO:0000313" key="2">
    <source>
        <dbReference type="EMBL" id="SDZ10107.1"/>
    </source>
</evidence>
<protein>
    <submittedName>
        <fullName evidence="2">DNA-binding transcriptional regulator, MarR family</fullName>
    </submittedName>
</protein>
<dbReference type="InterPro" id="IPR039422">
    <property type="entry name" value="MarR/SlyA-like"/>
</dbReference>
<keyword evidence="3" id="KW-1185">Reference proteome</keyword>
<dbReference type="STRING" id="381665.SAMN05216554_2398"/>
<evidence type="ECO:0000313" key="3">
    <source>
        <dbReference type="Proteomes" id="UP000198891"/>
    </source>
</evidence>
<dbReference type="Gene3D" id="1.10.10.10">
    <property type="entry name" value="Winged helix-like DNA-binding domain superfamily/Winged helix DNA-binding domain"/>
    <property type="match status" value="1"/>
</dbReference>
<gene>
    <name evidence="2" type="ORF">SAMN05216554_2398</name>
</gene>
<sequence length="152" mass="16267">MTSSAQNPAPSDDTSALIDGLAHSAFLTMGALTRIAADHDLSLTQLRVLAILRDRRLRMTDLADYLGLEKSTLSGLVSRAEARGLVGRAPDPSDKRAVEVFLTDDGLHLGARVTAEMTDQLAPLVSALRPAERRSLHELLAKALDATVPMKA</sequence>
<dbReference type="GO" id="GO:0006950">
    <property type="term" value="P:response to stress"/>
    <property type="evidence" value="ECO:0007669"/>
    <property type="project" value="TreeGrafter"/>
</dbReference>
<organism evidence="2 3">
    <name type="scientific">Herbiconiux ginsengi</name>
    <dbReference type="NCBI Taxonomy" id="381665"/>
    <lineage>
        <taxon>Bacteria</taxon>
        <taxon>Bacillati</taxon>
        <taxon>Actinomycetota</taxon>
        <taxon>Actinomycetes</taxon>
        <taxon>Micrococcales</taxon>
        <taxon>Microbacteriaceae</taxon>
        <taxon>Herbiconiux</taxon>
    </lineage>
</organism>
<dbReference type="PRINTS" id="PR00598">
    <property type="entry name" value="HTHMARR"/>
</dbReference>
<proteinExistence type="predicted"/>
<dbReference type="SUPFAM" id="SSF46785">
    <property type="entry name" value="Winged helix' DNA-binding domain"/>
    <property type="match status" value="1"/>
</dbReference>
<dbReference type="EMBL" id="FNPZ01000002">
    <property type="protein sequence ID" value="SDZ10107.1"/>
    <property type="molecule type" value="Genomic_DNA"/>
</dbReference>
<dbReference type="InterPro" id="IPR036388">
    <property type="entry name" value="WH-like_DNA-bd_sf"/>
</dbReference>
<evidence type="ECO:0000259" key="1">
    <source>
        <dbReference type="PROSITE" id="PS50995"/>
    </source>
</evidence>
<dbReference type="PROSITE" id="PS50995">
    <property type="entry name" value="HTH_MARR_2"/>
    <property type="match status" value="1"/>
</dbReference>
<dbReference type="GO" id="GO:0003677">
    <property type="term" value="F:DNA binding"/>
    <property type="evidence" value="ECO:0007669"/>
    <property type="project" value="UniProtKB-KW"/>
</dbReference>
<reference evidence="2 3" key="1">
    <citation type="submission" date="2016-10" db="EMBL/GenBank/DDBJ databases">
        <authorList>
            <person name="de Groot N.N."/>
        </authorList>
    </citation>
    <scope>NUCLEOTIDE SEQUENCE [LARGE SCALE GENOMIC DNA]</scope>
    <source>
        <strain evidence="2 3">CGMCC 4.3491</strain>
    </source>
</reference>
<dbReference type="PANTHER" id="PTHR33164:SF43">
    <property type="entry name" value="HTH-TYPE TRANSCRIPTIONAL REPRESSOR YETL"/>
    <property type="match status" value="1"/>
</dbReference>
<dbReference type="OrthoDB" id="3174724at2"/>
<keyword evidence="2" id="KW-0238">DNA-binding</keyword>
<dbReference type="InterPro" id="IPR036390">
    <property type="entry name" value="WH_DNA-bd_sf"/>
</dbReference>
<feature type="domain" description="HTH marR-type" evidence="1">
    <location>
        <begin position="1"/>
        <end position="145"/>
    </location>
</feature>
<dbReference type="Pfam" id="PF12802">
    <property type="entry name" value="MarR_2"/>
    <property type="match status" value="1"/>
</dbReference>
<dbReference type="InterPro" id="IPR000835">
    <property type="entry name" value="HTH_MarR-typ"/>
</dbReference>
<accession>A0A1H3Q9Q8</accession>
<dbReference type="AlphaFoldDB" id="A0A1H3Q9Q8"/>